<reference evidence="3 4" key="1">
    <citation type="journal article" date="2021" name="bioRxiv">
        <title>The Gossypium anomalum genome as a resource for cotton improvement and evolutionary analysis of hybrid incompatibility.</title>
        <authorList>
            <person name="Grover C.E."/>
            <person name="Yuan D."/>
            <person name="Arick M.A."/>
            <person name="Miller E.R."/>
            <person name="Hu G."/>
            <person name="Peterson D.G."/>
            <person name="Wendel J.F."/>
            <person name="Udall J.A."/>
        </authorList>
    </citation>
    <scope>NUCLEOTIDE SEQUENCE [LARGE SCALE GENOMIC DNA]</scope>
    <source>
        <strain evidence="3">JFW-Udall</strain>
        <tissue evidence="3">Leaf</tissue>
    </source>
</reference>
<proteinExistence type="predicted"/>
<accession>A0A8J5ZMH3</accession>
<feature type="compositionally biased region" description="Acidic residues" evidence="1">
    <location>
        <begin position="12"/>
        <end position="23"/>
    </location>
</feature>
<dbReference type="Proteomes" id="UP000701853">
    <property type="component" value="Chromosome 3"/>
</dbReference>
<dbReference type="OrthoDB" id="1750606at2759"/>
<comment type="caution">
    <text evidence="3">The sequence shown here is derived from an EMBL/GenBank/DDBJ whole genome shotgun (WGS) entry which is preliminary data.</text>
</comment>
<sequence>MEDDLANLNLNDQEDDPVTGQEEDDEGEYEFQFCLIGRVLKESLVHFTSLRNVLSELWHPIERVTISKIEEKRILFCFYNKIDLKSMLDSILWFFNQHLIIFHKLKRGDDPLQVPLHYMNFWVQIHDLPLDQYWKDTVKVFAPFGYCWVFKKFSLDGISL</sequence>
<feature type="region of interest" description="Disordered" evidence="1">
    <location>
        <begin position="1"/>
        <end position="23"/>
    </location>
</feature>
<evidence type="ECO:0000313" key="4">
    <source>
        <dbReference type="Proteomes" id="UP000701853"/>
    </source>
</evidence>
<dbReference type="PANTHER" id="PTHR31286">
    <property type="entry name" value="GLYCINE-RICH CELL WALL STRUCTURAL PROTEIN 1.8-LIKE"/>
    <property type="match status" value="1"/>
</dbReference>
<dbReference type="Pfam" id="PF14111">
    <property type="entry name" value="DUF4283"/>
    <property type="match status" value="1"/>
</dbReference>
<gene>
    <name evidence="3" type="ORF">CXB51_005330</name>
</gene>
<name>A0A8J5ZMH3_9ROSI</name>
<dbReference type="InterPro" id="IPR040256">
    <property type="entry name" value="At4g02000-like"/>
</dbReference>
<evidence type="ECO:0000313" key="3">
    <source>
        <dbReference type="EMBL" id="KAG8498955.1"/>
    </source>
</evidence>
<organism evidence="3 4">
    <name type="scientific">Gossypium anomalum</name>
    <dbReference type="NCBI Taxonomy" id="47600"/>
    <lineage>
        <taxon>Eukaryota</taxon>
        <taxon>Viridiplantae</taxon>
        <taxon>Streptophyta</taxon>
        <taxon>Embryophyta</taxon>
        <taxon>Tracheophyta</taxon>
        <taxon>Spermatophyta</taxon>
        <taxon>Magnoliopsida</taxon>
        <taxon>eudicotyledons</taxon>
        <taxon>Gunneridae</taxon>
        <taxon>Pentapetalae</taxon>
        <taxon>rosids</taxon>
        <taxon>malvids</taxon>
        <taxon>Malvales</taxon>
        <taxon>Malvaceae</taxon>
        <taxon>Malvoideae</taxon>
        <taxon>Gossypium</taxon>
    </lineage>
</organism>
<evidence type="ECO:0000259" key="2">
    <source>
        <dbReference type="Pfam" id="PF14111"/>
    </source>
</evidence>
<dbReference type="InterPro" id="IPR025558">
    <property type="entry name" value="DUF4283"/>
</dbReference>
<evidence type="ECO:0000256" key="1">
    <source>
        <dbReference type="SAM" id="MobiDB-lite"/>
    </source>
</evidence>
<dbReference type="AlphaFoldDB" id="A0A8J5ZMH3"/>
<keyword evidence="4" id="KW-1185">Reference proteome</keyword>
<dbReference type="EMBL" id="JAHUZN010000003">
    <property type="protein sequence ID" value="KAG8498955.1"/>
    <property type="molecule type" value="Genomic_DNA"/>
</dbReference>
<feature type="domain" description="DUF4283" evidence="2">
    <location>
        <begin position="30"/>
        <end position="107"/>
    </location>
</feature>
<protein>
    <recommendedName>
        <fullName evidence="2">DUF4283 domain-containing protein</fullName>
    </recommendedName>
</protein>
<dbReference type="PANTHER" id="PTHR31286:SF153">
    <property type="entry name" value="DUF4283 DOMAIN PROTEIN"/>
    <property type="match status" value="1"/>
</dbReference>